<keyword evidence="2" id="KW-1185">Reference proteome</keyword>
<dbReference type="Gene3D" id="1.20.1290.10">
    <property type="entry name" value="AhpD-like"/>
    <property type="match status" value="1"/>
</dbReference>
<name>A0A6C0U4F2_9GAMM</name>
<dbReference type="PANTHER" id="PTHR33930:SF2">
    <property type="entry name" value="BLR3452 PROTEIN"/>
    <property type="match status" value="1"/>
</dbReference>
<protein>
    <submittedName>
        <fullName evidence="1">Uncharacterized protein</fullName>
    </submittedName>
</protein>
<dbReference type="KEGG" id="kim:G3T16_16825"/>
<organism evidence="1 2">
    <name type="scientific">Kineobactrum salinum</name>
    <dbReference type="NCBI Taxonomy" id="2708301"/>
    <lineage>
        <taxon>Bacteria</taxon>
        <taxon>Pseudomonadati</taxon>
        <taxon>Pseudomonadota</taxon>
        <taxon>Gammaproteobacteria</taxon>
        <taxon>Cellvibrionales</taxon>
        <taxon>Halieaceae</taxon>
        <taxon>Kineobactrum</taxon>
    </lineage>
</organism>
<sequence>MEFHQTPFESGNLNRKTCELIYIALDASVNHLYSGGIEMHIVKALEEDATVYEILDTIQLSMLTVHATQCIDAPILIQEMERVGITPKELGNDLSDQDQATKNRYIETTGHWPKGADELLELSNRFAKAMLNYGEVPYESDALAPRI</sequence>
<dbReference type="AlphaFoldDB" id="A0A6C0U4F2"/>
<dbReference type="SUPFAM" id="SSF69118">
    <property type="entry name" value="AhpD-like"/>
    <property type="match status" value="1"/>
</dbReference>
<dbReference type="PANTHER" id="PTHR33930">
    <property type="entry name" value="ALKYL HYDROPEROXIDE REDUCTASE AHPD"/>
    <property type="match status" value="1"/>
</dbReference>
<reference evidence="1 2" key="1">
    <citation type="submission" date="2020-02" db="EMBL/GenBank/DDBJ databases">
        <title>Genome sequencing for Kineobactrum sp. M2.</title>
        <authorList>
            <person name="Park S.-J."/>
        </authorList>
    </citation>
    <scope>NUCLEOTIDE SEQUENCE [LARGE SCALE GENOMIC DNA]</scope>
    <source>
        <strain evidence="1 2">M2</strain>
    </source>
</reference>
<dbReference type="InterPro" id="IPR029032">
    <property type="entry name" value="AhpD-like"/>
</dbReference>
<dbReference type="EMBL" id="CP048711">
    <property type="protein sequence ID" value="QIB66808.1"/>
    <property type="molecule type" value="Genomic_DNA"/>
</dbReference>
<dbReference type="GO" id="GO:0016491">
    <property type="term" value="F:oxidoreductase activity"/>
    <property type="evidence" value="ECO:0007669"/>
    <property type="project" value="TreeGrafter"/>
</dbReference>
<dbReference type="Proteomes" id="UP000477680">
    <property type="component" value="Chromosome"/>
</dbReference>
<evidence type="ECO:0000313" key="1">
    <source>
        <dbReference type="EMBL" id="QIB66808.1"/>
    </source>
</evidence>
<proteinExistence type="predicted"/>
<evidence type="ECO:0000313" key="2">
    <source>
        <dbReference type="Proteomes" id="UP000477680"/>
    </source>
</evidence>
<accession>A0A6C0U4F2</accession>
<gene>
    <name evidence="1" type="ORF">G3T16_16825</name>
</gene>